<evidence type="ECO:0000256" key="13">
    <source>
        <dbReference type="RuleBase" id="RU000488"/>
    </source>
</evidence>
<reference evidence="16" key="1">
    <citation type="submission" date="2012-12" db="EMBL/GenBank/DDBJ databases">
        <authorList>
            <person name="Hellsten U."/>
            <person name="Grimwood J."/>
            <person name="Chapman J.A."/>
            <person name="Shapiro H."/>
            <person name="Aerts A."/>
            <person name="Otillar R.P."/>
            <person name="Terry A.Y."/>
            <person name="Boore J.L."/>
            <person name="Simakov O."/>
            <person name="Marletaz F."/>
            <person name="Cho S.-J."/>
            <person name="Edsinger-Gonzales E."/>
            <person name="Havlak P."/>
            <person name="Kuo D.-H."/>
            <person name="Larsson T."/>
            <person name="Lv J."/>
            <person name="Arendt D."/>
            <person name="Savage R."/>
            <person name="Osoegawa K."/>
            <person name="de Jong P."/>
            <person name="Lindberg D.R."/>
            <person name="Seaver E.C."/>
            <person name="Weisblat D.A."/>
            <person name="Putnam N.H."/>
            <person name="Grigoriev I.V."/>
            <person name="Rokhsar D.S."/>
        </authorList>
    </citation>
    <scope>NUCLEOTIDE SEQUENCE</scope>
</reference>
<dbReference type="OrthoDB" id="43906at2759"/>
<dbReference type="FunCoup" id="T1FP73">
    <property type="interactions" value="1341"/>
</dbReference>
<dbReference type="CTD" id="20210620"/>
<feature type="repeat" description="Solcar" evidence="12">
    <location>
        <begin position="207"/>
        <end position="304"/>
    </location>
</feature>
<keyword evidence="5 12" id="KW-0812">Transmembrane</keyword>
<keyword evidence="9" id="KW-0406">Ion transport</keyword>
<evidence type="ECO:0000256" key="11">
    <source>
        <dbReference type="ARBA" id="ARBA00023136"/>
    </source>
</evidence>
<dbReference type="FunFam" id="1.50.40.10:FF:000027">
    <property type="entry name" value="mitoferrin-2 isoform X1"/>
    <property type="match status" value="1"/>
</dbReference>
<keyword evidence="4" id="KW-0410">Iron transport</keyword>
<dbReference type="GeneID" id="20210620"/>
<evidence type="ECO:0000256" key="7">
    <source>
        <dbReference type="ARBA" id="ARBA00022989"/>
    </source>
</evidence>
<sequence length="313" mass="34981">MAANFEEVKEEDDYESLPGSTSASVHMVAGAFAGLMEHCVMYPFDFVKTRMQAQKPDPRANYRNMIHAFYKIIRYEGPMRTVRGINATIYGAGPAHALYFAAYEKSKKILNKYTNHSHLTPGLAGIGATLLHDAIMTPAEVVKQRMQVYNSPYKSCLDCARCINRREGPRAFYRSYLTQLSMNIPFQCTHFIFYELGQDFLNENRHYNPKSHIISGALAGAVAAAVTTPLDVCKTLLNTQEGCSIGVVSLSDKPRTIKGLFAAGKIIYSHNGIPGFFKGVSARVVYQMPSTALAWSVYEFFKHYITKNVDVNK</sequence>
<feature type="repeat" description="Solcar" evidence="12">
    <location>
        <begin position="116"/>
        <end position="200"/>
    </location>
</feature>
<evidence type="ECO:0000256" key="9">
    <source>
        <dbReference type="ARBA" id="ARBA00023065"/>
    </source>
</evidence>
<dbReference type="InterPro" id="IPR023395">
    <property type="entry name" value="MCP_dom_sf"/>
</dbReference>
<dbReference type="PROSITE" id="PS50920">
    <property type="entry name" value="SOLCAR"/>
    <property type="match status" value="3"/>
</dbReference>
<keyword evidence="8" id="KW-0408">Iron</keyword>
<dbReference type="AlphaFoldDB" id="T1FP73"/>
<feature type="repeat" description="Solcar" evidence="12">
    <location>
        <begin position="21"/>
        <end position="109"/>
    </location>
</feature>
<evidence type="ECO:0000256" key="8">
    <source>
        <dbReference type="ARBA" id="ARBA00023004"/>
    </source>
</evidence>
<keyword evidence="7" id="KW-1133">Transmembrane helix</keyword>
<proteinExistence type="inferred from homology"/>
<dbReference type="OMA" id="WRPMRGM"/>
<gene>
    <name evidence="15" type="primary">20210620</name>
    <name evidence="14" type="ORF">HELRODRAFT_187155</name>
</gene>
<accession>T1FP73</accession>
<keyword evidence="16" id="KW-1185">Reference proteome</keyword>
<dbReference type="Gene3D" id="1.50.40.10">
    <property type="entry name" value="Mitochondrial carrier domain"/>
    <property type="match status" value="2"/>
</dbReference>
<dbReference type="InterPro" id="IPR018108">
    <property type="entry name" value="MCP_transmembrane"/>
</dbReference>
<dbReference type="GO" id="GO:0048250">
    <property type="term" value="P:iron import into the mitochondrion"/>
    <property type="evidence" value="ECO:0000318"/>
    <property type="project" value="GO_Central"/>
</dbReference>
<evidence type="ECO:0000256" key="10">
    <source>
        <dbReference type="ARBA" id="ARBA00023128"/>
    </source>
</evidence>
<reference evidence="15" key="3">
    <citation type="submission" date="2015-06" db="UniProtKB">
        <authorList>
            <consortium name="EnsemblMetazoa"/>
        </authorList>
    </citation>
    <scope>IDENTIFICATION</scope>
</reference>
<dbReference type="EMBL" id="AMQM01005080">
    <property type="status" value="NOT_ANNOTATED_CDS"/>
    <property type="molecule type" value="Genomic_DNA"/>
</dbReference>
<dbReference type="GO" id="GO:0031966">
    <property type="term" value="C:mitochondrial membrane"/>
    <property type="evidence" value="ECO:0000318"/>
    <property type="project" value="GO_Central"/>
</dbReference>
<evidence type="ECO:0000256" key="2">
    <source>
        <dbReference type="ARBA" id="ARBA00006375"/>
    </source>
</evidence>
<dbReference type="eggNOG" id="KOG0760">
    <property type="taxonomic scope" value="Eukaryota"/>
</dbReference>
<dbReference type="Proteomes" id="UP000015101">
    <property type="component" value="Unassembled WGS sequence"/>
</dbReference>
<dbReference type="EMBL" id="KB096785">
    <property type="protein sequence ID" value="ESO01372.1"/>
    <property type="molecule type" value="Genomic_DNA"/>
</dbReference>
<evidence type="ECO:0000256" key="6">
    <source>
        <dbReference type="ARBA" id="ARBA00022792"/>
    </source>
</evidence>
<dbReference type="RefSeq" id="XP_009020608.1">
    <property type="nucleotide sequence ID" value="XM_009022360.1"/>
</dbReference>
<keyword evidence="10" id="KW-0496">Mitochondrion</keyword>
<keyword evidence="3 13" id="KW-0813">Transport</keyword>
<dbReference type="Pfam" id="PF00153">
    <property type="entry name" value="Mito_carr"/>
    <property type="match status" value="3"/>
</dbReference>
<dbReference type="PANTHER" id="PTHR45758">
    <property type="entry name" value="MITOFERRIN-1-RELATED"/>
    <property type="match status" value="1"/>
</dbReference>
<keyword evidence="6" id="KW-0999">Mitochondrion inner membrane</keyword>
<dbReference type="PANTHER" id="PTHR45758:SF20">
    <property type="entry name" value="MITOFERRIN-2"/>
    <property type="match status" value="1"/>
</dbReference>
<dbReference type="FunFam" id="1.50.40.10:FF:000341">
    <property type="entry name" value="Predicted protein"/>
    <property type="match status" value="1"/>
</dbReference>
<evidence type="ECO:0000256" key="12">
    <source>
        <dbReference type="PROSITE-ProRule" id="PRU00282"/>
    </source>
</evidence>
<keyword evidence="11 12" id="KW-0472">Membrane</keyword>
<evidence type="ECO:0008006" key="17">
    <source>
        <dbReference type="Google" id="ProtNLM"/>
    </source>
</evidence>
<evidence type="ECO:0000313" key="16">
    <source>
        <dbReference type="Proteomes" id="UP000015101"/>
    </source>
</evidence>
<dbReference type="KEGG" id="hro:HELRODRAFT_187155"/>
<comment type="similarity">
    <text evidence="2 13">Belongs to the mitochondrial carrier (TC 2.A.29) family.</text>
</comment>
<organism evidence="15 16">
    <name type="scientific">Helobdella robusta</name>
    <name type="common">Californian leech</name>
    <dbReference type="NCBI Taxonomy" id="6412"/>
    <lineage>
        <taxon>Eukaryota</taxon>
        <taxon>Metazoa</taxon>
        <taxon>Spiralia</taxon>
        <taxon>Lophotrochozoa</taxon>
        <taxon>Annelida</taxon>
        <taxon>Clitellata</taxon>
        <taxon>Hirudinea</taxon>
        <taxon>Rhynchobdellida</taxon>
        <taxon>Glossiphoniidae</taxon>
        <taxon>Helobdella</taxon>
    </lineage>
</organism>
<evidence type="ECO:0000313" key="14">
    <source>
        <dbReference type="EMBL" id="ESO01372.1"/>
    </source>
</evidence>
<evidence type="ECO:0000256" key="5">
    <source>
        <dbReference type="ARBA" id="ARBA00022692"/>
    </source>
</evidence>
<comment type="subcellular location">
    <subcellularLocation>
        <location evidence="1">Mitochondrion inner membrane</location>
        <topology evidence="1">Multi-pass membrane protein</topology>
    </subcellularLocation>
</comment>
<dbReference type="STRING" id="6412.T1FP73"/>
<dbReference type="EnsemblMetazoa" id="HelroT187155">
    <property type="protein sequence ID" value="HelroP187155"/>
    <property type="gene ID" value="HelroG187155"/>
</dbReference>
<evidence type="ECO:0000256" key="4">
    <source>
        <dbReference type="ARBA" id="ARBA00022496"/>
    </source>
</evidence>
<evidence type="ECO:0000313" key="15">
    <source>
        <dbReference type="EnsemblMetazoa" id="HelroP187155"/>
    </source>
</evidence>
<name>T1FP73_HELRO</name>
<reference evidence="14 16" key="2">
    <citation type="journal article" date="2013" name="Nature">
        <title>Insights into bilaterian evolution from three spiralian genomes.</title>
        <authorList>
            <person name="Simakov O."/>
            <person name="Marletaz F."/>
            <person name="Cho S.J."/>
            <person name="Edsinger-Gonzales E."/>
            <person name="Havlak P."/>
            <person name="Hellsten U."/>
            <person name="Kuo D.H."/>
            <person name="Larsson T."/>
            <person name="Lv J."/>
            <person name="Arendt D."/>
            <person name="Savage R."/>
            <person name="Osoegawa K."/>
            <person name="de Jong P."/>
            <person name="Grimwood J."/>
            <person name="Chapman J.A."/>
            <person name="Shapiro H."/>
            <person name="Aerts A."/>
            <person name="Otillar R.P."/>
            <person name="Terry A.Y."/>
            <person name="Boore J.L."/>
            <person name="Grigoriev I.V."/>
            <person name="Lindberg D.R."/>
            <person name="Seaver E.C."/>
            <person name="Weisblat D.A."/>
            <person name="Putnam N.H."/>
            <person name="Rokhsar D.S."/>
        </authorList>
    </citation>
    <scope>NUCLEOTIDE SEQUENCE</scope>
</reference>
<dbReference type="GO" id="GO:0005743">
    <property type="term" value="C:mitochondrial inner membrane"/>
    <property type="evidence" value="ECO:0007669"/>
    <property type="project" value="UniProtKB-SubCell"/>
</dbReference>
<dbReference type="SUPFAM" id="SSF103506">
    <property type="entry name" value="Mitochondrial carrier"/>
    <property type="match status" value="1"/>
</dbReference>
<dbReference type="InParanoid" id="T1FP73"/>
<dbReference type="GO" id="GO:0015093">
    <property type="term" value="F:ferrous iron transmembrane transporter activity"/>
    <property type="evidence" value="ECO:0000318"/>
    <property type="project" value="GO_Central"/>
</dbReference>
<evidence type="ECO:0000256" key="3">
    <source>
        <dbReference type="ARBA" id="ARBA00022448"/>
    </source>
</evidence>
<protein>
    <recommendedName>
        <fullName evidence="17">Mitoferrin-1</fullName>
    </recommendedName>
</protein>
<evidence type="ECO:0000256" key="1">
    <source>
        <dbReference type="ARBA" id="ARBA00004448"/>
    </source>
</evidence>
<dbReference type="HOGENOM" id="CLU_015166_3_1_1"/>